<feature type="domain" description="Helicase ATP-binding" evidence="6">
    <location>
        <begin position="1"/>
        <end position="62"/>
    </location>
</feature>
<dbReference type="EC" id="5.6.2.4" evidence="5"/>
<dbReference type="PROSITE" id="PS51192">
    <property type="entry name" value="HELICASE_ATP_BIND_1"/>
    <property type="match status" value="1"/>
</dbReference>
<proteinExistence type="inferred from homology"/>
<comment type="similarity">
    <text evidence="1">Belongs to the helicase family. RecQ subfamily.</text>
</comment>
<dbReference type="InterPro" id="IPR014001">
    <property type="entry name" value="Helicase_ATP-bd"/>
</dbReference>
<gene>
    <name evidence="7" type="ORF">DES36_105147</name>
</gene>
<dbReference type="Gene3D" id="3.40.50.300">
    <property type="entry name" value="P-loop containing nucleotide triphosphate hydrolases"/>
    <property type="match status" value="1"/>
</dbReference>
<dbReference type="OrthoDB" id="9763310at2"/>
<accession>A0A366I9Y1</accession>
<dbReference type="PANTHER" id="PTHR13710">
    <property type="entry name" value="DNA HELICASE RECQ FAMILY MEMBER"/>
    <property type="match status" value="1"/>
</dbReference>
<evidence type="ECO:0000259" key="6">
    <source>
        <dbReference type="PROSITE" id="PS51192"/>
    </source>
</evidence>
<keyword evidence="3" id="KW-0413">Isomerase</keyword>
<dbReference type="GO" id="GO:0006310">
    <property type="term" value="P:DNA recombination"/>
    <property type="evidence" value="ECO:0007669"/>
    <property type="project" value="TreeGrafter"/>
</dbReference>
<dbReference type="EMBL" id="QNRX01000005">
    <property type="protein sequence ID" value="RBP66762.1"/>
    <property type="molecule type" value="Genomic_DNA"/>
</dbReference>
<organism evidence="7 8">
    <name type="scientific">Alkalibaculum bacchi</name>
    <dbReference type="NCBI Taxonomy" id="645887"/>
    <lineage>
        <taxon>Bacteria</taxon>
        <taxon>Bacillati</taxon>
        <taxon>Bacillota</taxon>
        <taxon>Clostridia</taxon>
        <taxon>Eubacteriales</taxon>
        <taxon>Eubacteriaceae</taxon>
        <taxon>Alkalibaculum</taxon>
    </lineage>
</organism>
<dbReference type="AlphaFoldDB" id="A0A366I9Y1"/>
<evidence type="ECO:0000256" key="3">
    <source>
        <dbReference type="ARBA" id="ARBA00023235"/>
    </source>
</evidence>
<evidence type="ECO:0000256" key="2">
    <source>
        <dbReference type="ARBA" id="ARBA00023125"/>
    </source>
</evidence>
<evidence type="ECO:0000313" key="7">
    <source>
        <dbReference type="EMBL" id="RBP66762.1"/>
    </source>
</evidence>
<name>A0A366I9Y1_9FIRM</name>
<dbReference type="GO" id="GO:0003677">
    <property type="term" value="F:DNA binding"/>
    <property type="evidence" value="ECO:0007669"/>
    <property type="project" value="UniProtKB-KW"/>
</dbReference>
<keyword evidence="2" id="KW-0238">DNA-binding</keyword>
<sequence>MVTIDEAHCISQWRLDFRPYYKEIPEFIKTLSNRPIASAYTATATKEVVEEIIKLIELQNPVKSIIGFDRPNLFYQVVKTSDQYSYRIMIRGSNRSAIFYEKRKR</sequence>
<protein>
    <recommendedName>
        <fullName evidence="5">DNA 3'-5' helicase</fullName>
        <ecNumber evidence="5">5.6.2.4</ecNumber>
    </recommendedName>
</protein>
<evidence type="ECO:0000256" key="4">
    <source>
        <dbReference type="ARBA" id="ARBA00034617"/>
    </source>
</evidence>
<comment type="catalytic activity">
    <reaction evidence="4">
        <text>Couples ATP hydrolysis with the unwinding of duplex DNA by translocating in the 3'-5' direction.</text>
        <dbReference type="EC" id="5.6.2.4"/>
    </reaction>
</comment>
<keyword evidence="8" id="KW-1185">Reference proteome</keyword>
<dbReference type="GO" id="GO:0006281">
    <property type="term" value="P:DNA repair"/>
    <property type="evidence" value="ECO:0007669"/>
    <property type="project" value="TreeGrafter"/>
</dbReference>
<dbReference type="GO" id="GO:0043138">
    <property type="term" value="F:3'-5' DNA helicase activity"/>
    <property type="evidence" value="ECO:0007669"/>
    <property type="project" value="UniProtKB-EC"/>
</dbReference>
<dbReference type="SUPFAM" id="SSF52540">
    <property type="entry name" value="P-loop containing nucleoside triphosphate hydrolases"/>
    <property type="match status" value="1"/>
</dbReference>
<dbReference type="PANTHER" id="PTHR13710:SF105">
    <property type="entry name" value="ATP-DEPENDENT DNA HELICASE Q1"/>
    <property type="match status" value="1"/>
</dbReference>
<dbReference type="GO" id="GO:0005694">
    <property type="term" value="C:chromosome"/>
    <property type="evidence" value="ECO:0007669"/>
    <property type="project" value="TreeGrafter"/>
</dbReference>
<dbReference type="GO" id="GO:0009378">
    <property type="term" value="F:four-way junction helicase activity"/>
    <property type="evidence" value="ECO:0007669"/>
    <property type="project" value="TreeGrafter"/>
</dbReference>
<evidence type="ECO:0000256" key="1">
    <source>
        <dbReference type="ARBA" id="ARBA00005446"/>
    </source>
</evidence>
<evidence type="ECO:0000256" key="5">
    <source>
        <dbReference type="ARBA" id="ARBA00034808"/>
    </source>
</evidence>
<comment type="caution">
    <text evidence="7">The sequence shown here is derived from an EMBL/GenBank/DDBJ whole genome shotgun (WGS) entry which is preliminary data.</text>
</comment>
<dbReference type="Proteomes" id="UP000253490">
    <property type="component" value="Unassembled WGS sequence"/>
</dbReference>
<reference evidence="7 8" key="1">
    <citation type="submission" date="2018-06" db="EMBL/GenBank/DDBJ databases">
        <title>Genomic Encyclopedia of Type Strains, Phase IV (KMG-IV): sequencing the most valuable type-strain genomes for metagenomic binning, comparative biology and taxonomic classification.</title>
        <authorList>
            <person name="Goeker M."/>
        </authorList>
    </citation>
    <scope>NUCLEOTIDE SEQUENCE [LARGE SCALE GENOMIC DNA]</scope>
    <source>
        <strain evidence="7 8">DSM 22112</strain>
    </source>
</reference>
<dbReference type="InterPro" id="IPR027417">
    <property type="entry name" value="P-loop_NTPase"/>
</dbReference>
<evidence type="ECO:0000313" key="8">
    <source>
        <dbReference type="Proteomes" id="UP000253490"/>
    </source>
</evidence>
<dbReference type="GO" id="GO:0005737">
    <property type="term" value="C:cytoplasm"/>
    <property type="evidence" value="ECO:0007669"/>
    <property type="project" value="TreeGrafter"/>
</dbReference>